<evidence type="ECO:0000256" key="1">
    <source>
        <dbReference type="ARBA" id="ARBA00022670"/>
    </source>
</evidence>
<dbReference type="EMBL" id="JABFJV010000039">
    <property type="protein sequence ID" value="NOK33513.1"/>
    <property type="molecule type" value="Genomic_DNA"/>
</dbReference>
<dbReference type="PANTHER" id="PTHR43270">
    <property type="entry name" value="BETA-ALA-HIS DIPEPTIDASE"/>
    <property type="match status" value="1"/>
</dbReference>
<dbReference type="SUPFAM" id="SSF55031">
    <property type="entry name" value="Bacterial exopeptidase dimerisation domain"/>
    <property type="match status" value="1"/>
</dbReference>
<evidence type="ECO:0000256" key="2">
    <source>
        <dbReference type="ARBA" id="ARBA00022723"/>
    </source>
</evidence>
<keyword evidence="3 5" id="KW-0378">Hydrolase</keyword>
<evidence type="ECO:0000313" key="6">
    <source>
        <dbReference type="Proteomes" id="UP000563426"/>
    </source>
</evidence>
<dbReference type="SUPFAM" id="SSF53187">
    <property type="entry name" value="Zn-dependent exopeptidases"/>
    <property type="match status" value="1"/>
</dbReference>
<dbReference type="Pfam" id="PF01546">
    <property type="entry name" value="Peptidase_M20"/>
    <property type="match status" value="1"/>
</dbReference>
<dbReference type="NCBIfam" id="NF005914">
    <property type="entry name" value="PRK07907.1"/>
    <property type="match status" value="1"/>
</dbReference>
<feature type="domain" description="Peptidase M20 dimerisation" evidence="4">
    <location>
        <begin position="199"/>
        <end position="358"/>
    </location>
</feature>
<dbReference type="GO" id="GO:0046872">
    <property type="term" value="F:metal ion binding"/>
    <property type="evidence" value="ECO:0007669"/>
    <property type="project" value="UniProtKB-KW"/>
</dbReference>
<dbReference type="InterPro" id="IPR036264">
    <property type="entry name" value="Bact_exopeptidase_dim_dom"/>
</dbReference>
<evidence type="ECO:0000259" key="4">
    <source>
        <dbReference type="Pfam" id="PF07687"/>
    </source>
</evidence>
<dbReference type="Pfam" id="PF07687">
    <property type="entry name" value="M20_dimer"/>
    <property type="match status" value="1"/>
</dbReference>
<gene>
    <name evidence="5" type="ORF">HMI49_09915</name>
</gene>
<proteinExistence type="predicted"/>
<comment type="caution">
    <text evidence="5">The sequence shown here is derived from an EMBL/GenBank/DDBJ whole genome shotgun (WGS) entry which is preliminary data.</text>
</comment>
<keyword evidence="6" id="KW-1185">Reference proteome</keyword>
<dbReference type="OrthoDB" id="5443984at2"/>
<dbReference type="InterPro" id="IPR011650">
    <property type="entry name" value="Peptidase_M20_dimer"/>
</dbReference>
<dbReference type="PANTHER" id="PTHR43270:SF12">
    <property type="entry name" value="SUCCINYL-DIAMINOPIMELATE DESUCCINYLASE"/>
    <property type="match status" value="1"/>
</dbReference>
<dbReference type="InterPro" id="IPR002933">
    <property type="entry name" value="Peptidase_M20"/>
</dbReference>
<dbReference type="Gene3D" id="3.40.630.10">
    <property type="entry name" value="Zn peptidases"/>
    <property type="match status" value="1"/>
</dbReference>
<organism evidence="5 6">
    <name type="scientific">Corallococcus exercitus</name>
    <dbReference type="NCBI Taxonomy" id="2316736"/>
    <lineage>
        <taxon>Bacteria</taxon>
        <taxon>Pseudomonadati</taxon>
        <taxon>Myxococcota</taxon>
        <taxon>Myxococcia</taxon>
        <taxon>Myxococcales</taxon>
        <taxon>Cystobacterineae</taxon>
        <taxon>Myxococcaceae</taxon>
        <taxon>Corallococcus</taxon>
    </lineage>
</organism>
<name>A0A3A8HNZ1_9BACT</name>
<dbReference type="Gene3D" id="3.30.70.360">
    <property type="match status" value="1"/>
</dbReference>
<reference evidence="5 6" key="1">
    <citation type="submission" date="2020-05" db="EMBL/GenBank/DDBJ databases">
        <authorList>
            <person name="Whitworth D."/>
        </authorList>
    </citation>
    <scope>NUCLEOTIDE SEQUENCE [LARGE SCALE GENOMIC DNA]</scope>
    <source>
        <strain evidence="5 6">AB043B</strain>
    </source>
</reference>
<keyword evidence="1" id="KW-0645">Protease</keyword>
<sequence>MGMSTDPALSHFESHKAAYLEDLKALVRIPSVSFPGFDAALVRKSAEATAALLKDRGFENVQLLEIEGAHPYVYGEVLKAPGRPTLLLYAHHDVQPAGDEAAWKSPPFEPELRDGRLYGRGAADDKAGIVVHTSAVDAWLKSTGQLPLNVKVIIEGEEEAGSDHLGAFLQKHAKLVAADAIVLTDTTNFDTGLPSITTALRGLVTVDVEVRGLQQAVHSGMWGGPIPDPAMALCRMLASLTHADGSIAIEGVMEQVKPLTPAERQSIQALPGDEATFREQAGIREGVQLLGGGRHPWETNWRQPSLAINAIQASSRKDARNIIVESAWARVGIRVVPDMDPEDVQRRLVAHLKKVCPWGLELEIREDQASGWWYTDSSHPAFQAAFRALEKGYAKKPVTIGCGGSIPFVEPFAKELGGVPALLIGVEDPYTYAHSENESLHLGDWEKAIRSAIHLYEELAKSLTPRG</sequence>
<dbReference type="GO" id="GO:0008233">
    <property type="term" value="F:peptidase activity"/>
    <property type="evidence" value="ECO:0007669"/>
    <property type="project" value="UniProtKB-KW"/>
</dbReference>
<evidence type="ECO:0000313" key="5">
    <source>
        <dbReference type="EMBL" id="NOK33513.1"/>
    </source>
</evidence>
<protein>
    <submittedName>
        <fullName evidence="5">M20/M25/M40 family metallo-hydrolase</fullName>
    </submittedName>
</protein>
<dbReference type="InterPro" id="IPR051458">
    <property type="entry name" value="Cyt/Met_Dipeptidase"/>
</dbReference>
<dbReference type="AlphaFoldDB" id="A0A3A8HNZ1"/>
<keyword evidence="2" id="KW-0479">Metal-binding</keyword>
<evidence type="ECO:0000256" key="3">
    <source>
        <dbReference type="ARBA" id="ARBA00022801"/>
    </source>
</evidence>
<dbReference type="Proteomes" id="UP000563426">
    <property type="component" value="Unassembled WGS sequence"/>
</dbReference>
<dbReference type="GO" id="GO:0006508">
    <property type="term" value="P:proteolysis"/>
    <property type="evidence" value="ECO:0007669"/>
    <property type="project" value="UniProtKB-KW"/>
</dbReference>
<accession>A0A3A8HNZ1</accession>